<dbReference type="InterPro" id="IPR002508">
    <property type="entry name" value="MurNAc-LAA_cat"/>
</dbReference>
<evidence type="ECO:0000313" key="6">
    <source>
        <dbReference type="Proteomes" id="UP000306552"/>
    </source>
</evidence>
<keyword evidence="6" id="KW-1185">Reference proteome</keyword>
<dbReference type="Proteomes" id="UP000306552">
    <property type="component" value="Unassembled WGS sequence"/>
</dbReference>
<protein>
    <recommendedName>
        <fullName evidence="2">N-acetylmuramoyl-L-alanine amidase</fullName>
        <ecNumber evidence="2">3.5.1.28</ecNumber>
    </recommendedName>
</protein>
<gene>
    <name evidence="5" type="ORF">FCN74_05965</name>
</gene>
<dbReference type="SMART" id="SM00646">
    <property type="entry name" value="Ami_3"/>
    <property type="match status" value="1"/>
</dbReference>
<comment type="caution">
    <text evidence="5">The sequence shown here is derived from an EMBL/GenBank/DDBJ whole genome shotgun (WGS) entry which is preliminary data.</text>
</comment>
<dbReference type="RefSeq" id="WP_138931683.1">
    <property type="nucleotide sequence ID" value="NZ_SWMU01000002.1"/>
</dbReference>
<dbReference type="AlphaFoldDB" id="A0A4U5TQT4"/>
<evidence type="ECO:0000259" key="4">
    <source>
        <dbReference type="SMART" id="SM00646"/>
    </source>
</evidence>
<comment type="catalytic activity">
    <reaction evidence="1">
        <text>Hydrolyzes the link between N-acetylmuramoyl residues and L-amino acid residues in certain cell-wall glycopeptides.</text>
        <dbReference type="EC" id="3.5.1.28"/>
    </reaction>
</comment>
<dbReference type="EMBL" id="SWMU01000002">
    <property type="protein sequence ID" value="TKS56580.1"/>
    <property type="molecule type" value="Genomic_DNA"/>
</dbReference>
<evidence type="ECO:0000256" key="2">
    <source>
        <dbReference type="ARBA" id="ARBA00011901"/>
    </source>
</evidence>
<evidence type="ECO:0000313" key="5">
    <source>
        <dbReference type="EMBL" id="TKS56580.1"/>
    </source>
</evidence>
<evidence type="ECO:0000256" key="1">
    <source>
        <dbReference type="ARBA" id="ARBA00001561"/>
    </source>
</evidence>
<evidence type="ECO:0000256" key="3">
    <source>
        <dbReference type="ARBA" id="ARBA00022801"/>
    </source>
</evidence>
<dbReference type="FunFam" id="3.40.630.40:FF:000005">
    <property type="entry name" value="N-acetylmuramoyl-L-alanine amidase (AmiA)"/>
    <property type="match status" value="1"/>
</dbReference>
<dbReference type="InterPro" id="IPR050695">
    <property type="entry name" value="N-acetylmuramoyl_amidase_3"/>
</dbReference>
<dbReference type="EC" id="3.5.1.28" evidence="2"/>
<dbReference type="CDD" id="cd02696">
    <property type="entry name" value="MurNAc-LAA"/>
    <property type="match status" value="1"/>
</dbReference>
<dbReference type="Gene3D" id="3.40.630.40">
    <property type="entry name" value="Zn-dependent exopeptidases"/>
    <property type="match status" value="1"/>
</dbReference>
<name>A0A4U5TQT4_9FLAO</name>
<dbReference type="GO" id="GO:0008745">
    <property type="term" value="F:N-acetylmuramoyl-L-alanine amidase activity"/>
    <property type="evidence" value="ECO:0007669"/>
    <property type="project" value="UniProtKB-EC"/>
</dbReference>
<dbReference type="PANTHER" id="PTHR30404">
    <property type="entry name" value="N-ACETYLMURAMOYL-L-ALANINE AMIDASE"/>
    <property type="match status" value="1"/>
</dbReference>
<organism evidence="5 6">
    <name type="scientific">Mesohalobacter halotolerans</name>
    <dbReference type="NCBI Taxonomy" id="1883405"/>
    <lineage>
        <taxon>Bacteria</taxon>
        <taxon>Pseudomonadati</taxon>
        <taxon>Bacteroidota</taxon>
        <taxon>Flavobacteriia</taxon>
        <taxon>Flavobacteriales</taxon>
        <taxon>Flavobacteriaceae</taxon>
        <taxon>Mesohalobacter</taxon>
    </lineage>
</organism>
<accession>A0A4U5TQT4</accession>
<sequence length="383" mass="43650">MNRSQKLKLKLQSLYKALTFKKHFTLGFIVLLHCFNSVALQAQNQEKFKVVIDAGHGGKDTGTTGFGIYEKDIVLAVALKVGEKLKTYQDVQVIYTRKNNEFIGLNERAVIGNKAKADLFVSIHCNGVKSRSPYGSETFVLGLHRNQDNLEVAMKENQVIELEKNYEEKYGGFDPNSPESYIGFSLMQEEYLDQSILLADYIQKNFTENLKRKNRGVKQAGFLVLRETYMPSVLVELGFLSNKNENKFLKSESGQSHLAKQISQAVINYKNALHIENDNNYAGSEVTKNQDVSDEYRATFYVQIAAAKRKIKASAENFNGLDPIFRIREGDLYKYRYAESHSHKYIQNKLLEAKDKGYKGAFIIAYLDDKKISIEQALKTQIK</sequence>
<dbReference type="Pfam" id="PF01520">
    <property type="entry name" value="Amidase_3"/>
    <property type="match status" value="1"/>
</dbReference>
<dbReference type="GO" id="GO:0009253">
    <property type="term" value="P:peptidoglycan catabolic process"/>
    <property type="evidence" value="ECO:0007669"/>
    <property type="project" value="InterPro"/>
</dbReference>
<dbReference type="OrthoDB" id="9806267at2"/>
<proteinExistence type="predicted"/>
<dbReference type="SUPFAM" id="SSF53187">
    <property type="entry name" value="Zn-dependent exopeptidases"/>
    <property type="match status" value="1"/>
</dbReference>
<dbReference type="PANTHER" id="PTHR30404:SF0">
    <property type="entry name" value="N-ACETYLMURAMOYL-L-ALANINE AMIDASE AMIC"/>
    <property type="match status" value="1"/>
</dbReference>
<keyword evidence="3" id="KW-0378">Hydrolase</keyword>
<dbReference type="GO" id="GO:0030288">
    <property type="term" value="C:outer membrane-bounded periplasmic space"/>
    <property type="evidence" value="ECO:0007669"/>
    <property type="project" value="TreeGrafter"/>
</dbReference>
<reference evidence="5 6" key="1">
    <citation type="submission" date="2019-04" db="EMBL/GenBank/DDBJ databases">
        <title>Psychroflexus halotolerans sp. nov., isolated from a marine solar saltern.</title>
        <authorList>
            <person name="Feng X."/>
        </authorList>
    </citation>
    <scope>NUCLEOTIDE SEQUENCE [LARGE SCALE GENOMIC DNA]</scope>
    <source>
        <strain evidence="5 6">WDS2C27</strain>
    </source>
</reference>
<feature type="domain" description="MurNAc-LAA" evidence="4">
    <location>
        <begin position="109"/>
        <end position="267"/>
    </location>
</feature>